<reference evidence="1" key="1">
    <citation type="submission" date="2022-04" db="EMBL/GenBank/DDBJ databases">
        <title>Jade perch genome.</title>
        <authorList>
            <person name="Chao B."/>
        </authorList>
    </citation>
    <scope>NUCLEOTIDE SEQUENCE</scope>
    <source>
        <strain evidence="1">CB-2022</strain>
    </source>
</reference>
<proteinExistence type="predicted"/>
<accession>A0ACB8X2Z0</accession>
<keyword evidence="2" id="KW-1185">Reference proteome</keyword>
<name>A0ACB8X2Z0_9TELE</name>
<organism evidence="1 2">
    <name type="scientific">Scortum barcoo</name>
    <name type="common">barcoo grunter</name>
    <dbReference type="NCBI Taxonomy" id="214431"/>
    <lineage>
        <taxon>Eukaryota</taxon>
        <taxon>Metazoa</taxon>
        <taxon>Chordata</taxon>
        <taxon>Craniata</taxon>
        <taxon>Vertebrata</taxon>
        <taxon>Euteleostomi</taxon>
        <taxon>Actinopterygii</taxon>
        <taxon>Neopterygii</taxon>
        <taxon>Teleostei</taxon>
        <taxon>Neoteleostei</taxon>
        <taxon>Acanthomorphata</taxon>
        <taxon>Eupercaria</taxon>
        <taxon>Centrarchiformes</taxon>
        <taxon>Terapontoidei</taxon>
        <taxon>Terapontidae</taxon>
        <taxon>Scortum</taxon>
    </lineage>
</organism>
<comment type="caution">
    <text evidence="1">The sequence shown here is derived from an EMBL/GenBank/DDBJ whole genome shotgun (WGS) entry which is preliminary data.</text>
</comment>
<dbReference type="Proteomes" id="UP000831701">
    <property type="component" value="Chromosome 3"/>
</dbReference>
<evidence type="ECO:0000313" key="2">
    <source>
        <dbReference type="Proteomes" id="UP000831701"/>
    </source>
</evidence>
<evidence type="ECO:0000313" key="1">
    <source>
        <dbReference type="EMBL" id="KAI3374630.1"/>
    </source>
</evidence>
<dbReference type="EMBL" id="CM041533">
    <property type="protein sequence ID" value="KAI3374630.1"/>
    <property type="molecule type" value="Genomic_DNA"/>
</dbReference>
<gene>
    <name evidence="1" type="ORF">L3Q82_021201</name>
</gene>
<protein>
    <submittedName>
        <fullName evidence="1">Uncharacterized protein</fullName>
    </submittedName>
</protein>
<sequence>MLDLKMWPVMFCTGRKLKAVKSCLVCLDSSCEKHLQPHLESPAFEKHKLVDPSKKLQENICSRHDEKRSSDVKQQLRSQQETEVSRVKELQEKLEQEITELKRKDADLKQLSHTERITPKVKWPRKEFSWTEKPSLVRICLDLLKDPVTIPCGHSYCMNCIKSFWDDEDEKKIHSCPQCRQTFTPRPVLVKNTMLAVLVEELKKTGLQAAPADHCYAGPEDVACDPHLESPAFEKHKLVDPSKKLQENICSRHDEVMKMFCRTDQKCICYLCPVDEHKGHDTVSAAAERTERQRELEVSRQNIQQRIQDREKDVKELQQEVEAINRSADKAVEDSEKIFSQLIHLIQKRSSDVKQQLRSQQETEVSRVKELQEKLEQEITELKRKDADLKQLSHTEDHTQFLHNYPSLSALISTVGAIIRKWKKHHLIINRPRTGAPRKISDQGVRKMVRRVLKEPRTTRKALQKDMEAAVTMNKEIMSRVVKKRQADPKVVQYVWAAIEVIRNQKQIANMDRISKYLSRVFGMHPKETARQLSLAVKDGLVVETLTVGCKGSKAGIEQEGYWLPGDEMEWEAESHDWYCFECHLPGDVLTCDNCFRVYHLKCLTEECKPRDGGSHWQCLACRGSKKKNLNKQEMSKYLRFIVQRMKERAVDLNKKGKDTKHPMYKRLIHTALDVSNIQEDCFAVVSGCCRCSLLCVETPSLSLKHGVRVQPDLAVPVEAILLAVGDRVGHTNLSYASRTNRGVVVFLKEERVPPFIPNEALERELQRFGKLASGFRTVGLGCKSDKLKHVQSLRRQVLMFLTCPSQTLEVSFRVKHGEGQYMVYTSTGNMQCFECARQVRSRRLLLRGEAPPHRLRPRQGRDTAGRLIVRLGSSQLIQTVSDDSAAVQAVTGSAESEVNSRKTAESDQSQAAAVKVWQVLTFHQKDVKAPGMWLFEEPLFGNNFITSQVLSSVSLRSRLREVGCVKLGHLMKISITHLAELLNIRSNILLLRLVEENLSEGKYKSFEEFKADAQLIVHNTAILYGVHSDQAEIARLLFSDTCHELNELLLCKNCFYLSNARPDNWFCYPCSPSHDLVWAKMKGFGYWPAKVLQREDNQVDVRFFGHQHQRAWIPSDNIQDIKVSVQQLQVKRSNGWKKACDELEVYQRFLREGRFWKTKMEDSTMPHQHLQQNPSQRQQQEGSGRTDRLERTDEAESSISSTSNEQVRHLKGSQEPKAKKSRRSQMVEPKEEASDPEPEMEAVSSSQEIPVSSAPQQPEKLSVSTQTKKASGGSPRTLHRGTQTNSDVACQNMCHEKYTKVFNDVKEMMKADNKRETERVVREALEKLRAEMEEEKRQAVSKAVAGAQAEMERKCKQVKEKCKEELVEEVKKMVAQHKQLISQTKKKQWCYNCEEEAMYHCCWNTSYCSIKCQQEHWHADHKRTCRRKR</sequence>